<keyword evidence="3" id="KW-0645">Protease</keyword>
<evidence type="ECO:0000313" key="11">
    <source>
        <dbReference type="Proteomes" id="UP000626109"/>
    </source>
</evidence>
<name>A0A813INK8_POLGL</name>
<dbReference type="EMBL" id="CAJNNW010012701">
    <property type="protein sequence ID" value="CAE8654571.1"/>
    <property type="molecule type" value="Genomic_DNA"/>
</dbReference>
<dbReference type="GO" id="GO:0006508">
    <property type="term" value="P:proteolysis"/>
    <property type="evidence" value="ECO:0007669"/>
    <property type="project" value="UniProtKB-KW"/>
</dbReference>
<dbReference type="GO" id="GO:0070646">
    <property type="term" value="P:protein modification by small protein removal"/>
    <property type="evidence" value="ECO:0007669"/>
    <property type="project" value="TreeGrafter"/>
</dbReference>
<proteinExistence type="inferred from homology"/>
<evidence type="ECO:0000256" key="7">
    <source>
        <dbReference type="ARBA" id="ARBA00023136"/>
    </source>
</evidence>
<evidence type="ECO:0000256" key="4">
    <source>
        <dbReference type="ARBA" id="ARBA00022692"/>
    </source>
</evidence>
<dbReference type="AlphaFoldDB" id="A0A813INK8"/>
<comment type="similarity">
    <text evidence="2">Belongs to the DeSI family.</text>
</comment>
<evidence type="ECO:0000256" key="3">
    <source>
        <dbReference type="ARBA" id="ARBA00022670"/>
    </source>
</evidence>
<sequence length="510" mass="55136">MGVHQSLMEAAPLGLGLNNGLPVRLAATALFHLPTGAKLRMAEPANAYHTSVVIGGTEFSFGGEGIRTSVPLQTHAHMKNPTEVEDLGDTYASPYAMMDMLAPWFQPGTYDLICKNCNSFSDSAVFFMLGIRLASKYNRIEKLGKAGQKRVGLMSALKVIGLNYQANPYSQGFAVEDVLQHIVAYNPNSGYDPAQIAHKRKKLWGANKDTNKVHGRLVGLALALALALALPQGFSEHDSRSISTRPEDESSALLLAPSEWGDIQDVVNGPLSGVGAESSWISVVGMWFFLPLNLLQGVLGGLVGSVYRHFSDTVMFAISMGSPLWLAWIAWRYAFTLLVALVANSGSRLSLFMWERKTSGGGDYFWHGEGVWACSFKICDDILKSEQQRSTAFGAISAAVGSRRRFGLPFTSGLMGGRMGFASTLFSGVMGGAVEKMTAASVPTSFQPVKESAGNFLSRAQPWRQFVLPLSVPPASEGCSRITANLYNFQTNYAILFVVNLILSIVLNPS</sequence>
<evidence type="ECO:0000256" key="6">
    <source>
        <dbReference type="ARBA" id="ARBA00022989"/>
    </source>
</evidence>
<dbReference type="Pfam" id="PF05903">
    <property type="entry name" value="Peptidase_C97"/>
    <property type="match status" value="1"/>
</dbReference>
<dbReference type="SMART" id="SM01179">
    <property type="entry name" value="DUF862"/>
    <property type="match status" value="1"/>
</dbReference>
<organism evidence="10 11">
    <name type="scientific">Polarella glacialis</name>
    <name type="common">Dinoflagellate</name>
    <dbReference type="NCBI Taxonomy" id="89957"/>
    <lineage>
        <taxon>Eukaryota</taxon>
        <taxon>Sar</taxon>
        <taxon>Alveolata</taxon>
        <taxon>Dinophyceae</taxon>
        <taxon>Suessiales</taxon>
        <taxon>Suessiaceae</taxon>
        <taxon>Polarella</taxon>
    </lineage>
</organism>
<keyword evidence="4 8" id="KW-0812">Transmembrane</keyword>
<protein>
    <recommendedName>
        <fullName evidence="9">PPPDE domain-containing protein</fullName>
    </recommendedName>
</protein>
<evidence type="ECO:0000313" key="10">
    <source>
        <dbReference type="EMBL" id="CAE8654571.1"/>
    </source>
</evidence>
<dbReference type="GO" id="GO:0008233">
    <property type="term" value="F:peptidase activity"/>
    <property type="evidence" value="ECO:0007669"/>
    <property type="project" value="UniProtKB-KW"/>
</dbReference>
<gene>
    <name evidence="10" type="ORF">PGLA2088_LOCUS11086</name>
</gene>
<dbReference type="InterPro" id="IPR008580">
    <property type="entry name" value="PPPDE_dom"/>
</dbReference>
<keyword evidence="5" id="KW-0378">Hydrolase</keyword>
<accession>A0A813INK8</accession>
<evidence type="ECO:0000256" key="8">
    <source>
        <dbReference type="SAM" id="Phobius"/>
    </source>
</evidence>
<evidence type="ECO:0000256" key="5">
    <source>
        <dbReference type="ARBA" id="ARBA00022801"/>
    </source>
</evidence>
<dbReference type="InterPro" id="IPR042266">
    <property type="entry name" value="PPPDE_sf"/>
</dbReference>
<dbReference type="PANTHER" id="PTHR12378">
    <property type="entry name" value="DESUMOYLATING ISOPEPTIDASE"/>
    <property type="match status" value="1"/>
</dbReference>
<evidence type="ECO:0000259" key="9">
    <source>
        <dbReference type="PROSITE" id="PS51858"/>
    </source>
</evidence>
<keyword evidence="7 8" id="KW-0472">Membrane</keyword>
<dbReference type="InterPro" id="IPR004895">
    <property type="entry name" value="Prenylated_rab_accept_PRA1"/>
</dbReference>
<dbReference type="GO" id="GO:0016020">
    <property type="term" value="C:membrane"/>
    <property type="evidence" value="ECO:0007669"/>
    <property type="project" value="UniProtKB-SubCell"/>
</dbReference>
<dbReference type="Gene3D" id="3.90.1720.30">
    <property type="entry name" value="PPPDE domains"/>
    <property type="match status" value="1"/>
</dbReference>
<dbReference type="Proteomes" id="UP000626109">
    <property type="component" value="Unassembled WGS sequence"/>
</dbReference>
<dbReference type="PROSITE" id="PS51858">
    <property type="entry name" value="PPPDE"/>
    <property type="match status" value="1"/>
</dbReference>
<evidence type="ECO:0000256" key="2">
    <source>
        <dbReference type="ARBA" id="ARBA00008140"/>
    </source>
</evidence>
<feature type="non-terminal residue" evidence="10">
    <location>
        <position position="1"/>
    </location>
</feature>
<keyword evidence="6 8" id="KW-1133">Transmembrane helix</keyword>
<comment type="caution">
    <text evidence="10">The sequence shown here is derived from an EMBL/GenBank/DDBJ whole genome shotgun (WGS) entry which is preliminary data.</text>
</comment>
<feature type="domain" description="PPPDE" evidence="9">
    <location>
        <begin position="21"/>
        <end position="155"/>
    </location>
</feature>
<evidence type="ECO:0000256" key="1">
    <source>
        <dbReference type="ARBA" id="ARBA00004141"/>
    </source>
</evidence>
<reference evidence="10" key="1">
    <citation type="submission" date="2021-02" db="EMBL/GenBank/DDBJ databases">
        <authorList>
            <person name="Dougan E. K."/>
            <person name="Rhodes N."/>
            <person name="Thang M."/>
            <person name="Chan C."/>
        </authorList>
    </citation>
    <scope>NUCLEOTIDE SEQUENCE</scope>
</reference>
<feature type="transmembrane region" description="Helical" evidence="8">
    <location>
        <begin position="491"/>
        <end position="507"/>
    </location>
</feature>
<dbReference type="Pfam" id="PF03208">
    <property type="entry name" value="PRA1"/>
    <property type="match status" value="1"/>
</dbReference>
<comment type="subcellular location">
    <subcellularLocation>
        <location evidence="1">Membrane</location>
        <topology evidence="1">Multi-pass membrane protein</topology>
    </subcellularLocation>
</comment>